<dbReference type="PANTHER" id="PTHR40260:SF2">
    <property type="entry name" value="BLR8190 PROTEIN"/>
    <property type="match status" value="1"/>
</dbReference>
<evidence type="ECO:0000313" key="2">
    <source>
        <dbReference type="EMBL" id="OPC83796.1"/>
    </source>
</evidence>
<dbReference type="GO" id="GO:0016491">
    <property type="term" value="F:oxidoreductase activity"/>
    <property type="evidence" value="ECO:0007669"/>
    <property type="project" value="InterPro"/>
</dbReference>
<dbReference type="NCBIfam" id="TIGR02118">
    <property type="entry name" value="EthD family reductase"/>
    <property type="match status" value="1"/>
</dbReference>
<feature type="domain" description="EthD" evidence="1">
    <location>
        <begin position="11"/>
        <end position="89"/>
    </location>
</feature>
<dbReference type="InterPro" id="IPR009799">
    <property type="entry name" value="EthD_dom"/>
</dbReference>
<comment type="caution">
    <text evidence="2">The sequence shown here is derived from an EMBL/GenBank/DDBJ whole genome shotgun (WGS) entry which is preliminary data.</text>
</comment>
<dbReference type="PANTHER" id="PTHR40260">
    <property type="entry name" value="BLR8190 PROTEIN"/>
    <property type="match status" value="1"/>
</dbReference>
<accession>A0A1T3P3Y1</accession>
<dbReference type="SUPFAM" id="SSF54909">
    <property type="entry name" value="Dimeric alpha+beta barrel"/>
    <property type="match status" value="1"/>
</dbReference>
<dbReference type="STRING" id="159449.B4N89_25200"/>
<evidence type="ECO:0000313" key="3">
    <source>
        <dbReference type="Proteomes" id="UP000190037"/>
    </source>
</evidence>
<dbReference type="EMBL" id="MWQN01000001">
    <property type="protein sequence ID" value="OPC83796.1"/>
    <property type="molecule type" value="Genomic_DNA"/>
</dbReference>
<gene>
    <name evidence="2" type="ORF">B4N89_25200</name>
</gene>
<proteinExistence type="predicted"/>
<dbReference type="Proteomes" id="UP000190037">
    <property type="component" value="Unassembled WGS sequence"/>
</dbReference>
<dbReference type="Pfam" id="PF07110">
    <property type="entry name" value="EthD"/>
    <property type="match status" value="1"/>
</dbReference>
<keyword evidence="3" id="KW-1185">Reference proteome</keyword>
<evidence type="ECO:0000259" key="1">
    <source>
        <dbReference type="Pfam" id="PF07110"/>
    </source>
</evidence>
<name>A0A1T3P3Y1_9ACTN</name>
<dbReference type="RefSeq" id="WP_078978092.1">
    <property type="nucleotide sequence ID" value="NZ_MWQN01000001.1"/>
</dbReference>
<sequence length="111" mass="12219">MYKLTVLYGHPEDPAAFDSYYWEKHVPLARTMPGLTGWTIGKCEPDPSGARPPYYLVVALYAPSRAELQAVLDSPEGRATVADVPHFATGGATFLWDEERVVVPVELPATE</sequence>
<reference evidence="2 3" key="1">
    <citation type="submission" date="2017-03" db="EMBL/GenBank/DDBJ databases">
        <title>Draft genome sequence of Streptomyces scabrisporus NF3, endophyte isolated from Amphipterygium adstringens.</title>
        <authorList>
            <person name="Vazquez M."/>
            <person name="Ceapa C.D."/>
            <person name="Rodriguez Luna D."/>
            <person name="Sanchez Esquivel S."/>
        </authorList>
    </citation>
    <scope>NUCLEOTIDE SEQUENCE [LARGE SCALE GENOMIC DNA]</scope>
    <source>
        <strain evidence="2 3">NF3</strain>
    </source>
</reference>
<protein>
    <submittedName>
        <fullName evidence="2">Ethyl tert-butyl ether degradation protein EthD</fullName>
    </submittedName>
</protein>
<dbReference type="Gene3D" id="3.30.70.100">
    <property type="match status" value="1"/>
</dbReference>
<dbReference type="OrthoDB" id="5294870at2"/>
<organism evidence="2 3">
    <name type="scientific">Embleya scabrispora</name>
    <dbReference type="NCBI Taxonomy" id="159449"/>
    <lineage>
        <taxon>Bacteria</taxon>
        <taxon>Bacillati</taxon>
        <taxon>Actinomycetota</taxon>
        <taxon>Actinomycetes</taxon>
        <taxon>Kitasatosporales</taxon>
        <taxon>Streptomycetaceae</taxon>
        <taxon>Embleya</taxon>
    </lineage>
</organism>
<dbReference type="AlphaFoldDB" id="A0A1T3P3Y1"/>
<dbReference type="InterPro" id="IPR011008">
    <property type="entry name" value="Dimeric_a/b-barrel"/>
</dbReference>